<evidence type="ECO:0000313" key="3">
    <source>
        <dbReference type="Proteomes" id="UP000268093"/>
    </source>
</evidence>
<proteinExistence type="predicted"/>
<sequence>MSSRPTPLDTTDPNEFFKPDEVANANDFYKPDEIDTAQVQDASSLPDENEPAIPVHTSDPNRDDPAAIKTDIPRPASPPLVAELPLPPQSPTIFASPLPLTPAAPTPLPQTTPTPQTTTSVNHHELPLSPTHLARPVTPTTPSSSRNPTYPTSATTPRTATVHQASTHLTTPVTHVIATTTPTEPTPIEPTLEPAPTEPTPTEPTPTEPTLKPTPTEPIPTEPTPTESTPDLTVVPQSSPSNSLSAAKSGSIHHTTSLSGSRPRTPTGQDSVNPIRAYDLHKHSMLDPQTTDISEPHTKRLIFRKIQHHSYSWGFHNAIVSVGPNGIDSRPKAEARRAAFQKPIQLSWIDPRTTLSANTDGPTQTSTTPANEVTSNTDFIKLTSSKLLFSYEFRYEGHLLRWTRASVLSHDMSCELVGRDSRTGKETLRIVAEFNSQAMGYLRYVGQLKVWESVFSVMEEPQGLEALLLLTCCTLIDLMREVVEKVVGIGGGGVAAS</sequence>
<feature type="compositionally biased region" description="Low complexity" evidence="1">
    <location>
        <begin position="170"/>
        <end position="183"/>
    </location>
</feature>
<feature type="compositionally biased region" description="Low complexity" evidence="1">
    <location>
        <begin position="238"/>
        <end position="250"/>
    </location>
</feature>
<feature type="region of interest" description="Disordered" evidence="1">
    <location>
        <begin position="101"/>
        <end position="273"/>
    </location>
</feature>
<gene>
    <name evidence="2" type="ORF">BC936DRAFT_139326</name>
</gene>
<feature type="region of interest" description="Disordered" evidence="1">
    <location>
        <begin position="353"/>
        <end position="372"/>
    </location>
</feature>
<dbReference type="OrthoDB" id="2444645at2759"/>
<dbReference type="Proteomes" id="UP000268093">
    <property type="component" value="Unassembled WGS sequence"/>
</dbReference>
<feature type="compositionally biased region" description="Pro residues" evidence="1">
    <location>
        <begin position="101"/>
        <end position="112"/>
    </location>
</feature>
<feature type="compositionally biased region" description="Polar residues" evidence="1">
    <location>
        <begin position="1"/>
        <end position="13"/>
    </location>
</feature>
<feature type="compositionally biased region" description="Polar residues" evidence="1">
    <location>
        <begin position="252"/>
        <end position="272"/>
    </location>
</feature>
<feature type="compositionally biased region" description="Pro residues" evidence="1">
    <location>
        <begin position="196"/>
        <end position="207"/>
    </location>
</feature>
<feature type="compositionally biased region" description="Polar residues" evidence="1">
    <location>
        <begin position="154"/>
        <end position="169"/>
    </location>
</feature>
<dbReference type="PRINTS" id="PR01217">
    <property type="entry name" value="PRICHEXTENSN"/>
</dbReference>
<name>A0A433BA52_9FUNG</name>
<organism evidence="2 3">
    <name type="scientific">Jimgerdemannia flammicorona</name>
    <dbReference type="NCBI Taxonomy" id="994334"/>
    <lineage>
        <taxon>Eukaryota</taxon>
        <taxon>Fungi</taxon>
        <taxon>Fungi incertae sedis</taxon>
        <taxon>Mucoromycota</taxon>
        <taxon>Mucoromycotina</taxon>
        <taxon>Endogonomycetes</taxon>
        <taxon>Endogonales</taxon>
        <taxon>Endogonaceae</taxon>
        <taxon>Jimgerdemannia</taxon>
    </lineage>
</organism>
<dbReference type="AlphaFoldDB" id="A0A433BA52"/>
<keyword evidence="3" id="KW-1185">Reference proteome</keyword>
<accession>A0A433BA52</accession>
<feature type="compositionally biased region" description="Low complexity" evidence="1">
    <location>
        <begin position="136"/>
        <end position="153"/>
    </location>
</feature>
<dbReference type="EMBL" id="RBNI01014700">
    <property type="protein sequence ID" value="RUP19388.1"/>
    <property type="molecule type" value="Genomic_DNA"/>
</dbReference>
<evidence type="ECO:0000256" key="1">
    <source>
        <dbReference type="SAM" id="MobiDB-lite"/>
    </source>
</evidence>
<comment type="caution">
    <text evidence="2">The sequence shown here is derived from an EMBL/GenBank/DDBJ whole genome shotgun (WGS) entry which is preliminary data.</text>
</comment>
<feature type="region of interest" description="Disordered" evidence="1">
    <location>
        <begin position="1"/>
        <end position="74"/>
    </location>
</feature>
<evidence type="ECO:0000313" key="2">
    <source>
        <dbReference type="EMBL" id="RUP19388.1"/>
    </source>
</evidence>
<protein>
    <submittedName>
        <fullName evidence="2">Uncharacterized protein</fullName>
    </submittedName>
</protein>
<reference evidence="2 3" key="1">
    <citation type="journal article" date="2018" name="New Phytol.">
        <title>Phylogenomics of Endogonaceae and evolution of mycorrhizas within Mucoromycota.</title>
        <authorList>
            <person name="Chang Y."/>
            <person name="Desiro A."/>
            <person name="Na H."/>
            <person name="Sandor L."/>
            <person name="Lipzen A."/>
            <person name="Clum A."/>
            <person name="Barry K."/>
            <person name="Grigoriev I.V."/>
            <person name="Martin F.M."/>
            <person name="Stajich J.E."/>
            <person name="Smith M.E."/>
            <person name="Bonito G."/>
            <person name="Spatafora J.W."/>
        </authorList>
    </citation>
    <scope>NUCLEOTIDE SEQUENCE [LARGE SCALE GENOMIC DNA]</scope>
    <source>
        <strain evidence="2 3">GMNB39</strain>
    </source>
</reference>